<dbReference type="Proteomes" id="UP000595437">
    <property type="component" value="Chromosome 1"/>
</dbReference>
<proteinExistence type="predicted"/>
<accession>A0A7T8KHT8</accession>
<evidence type="ECO:0000256" key="1">
    <source>
        <dbReference type="SAM" id="MobiDB-lite"/>
    </source>
</evidence>
<name>A0A7T8KHT8_CALRO</name>
<keyword evidence="3" id="KW-1185">Reference proteome</keyword>
<gene>
    <name evidence="2" type="ORF">FKW44_000787</name>
</gene>
<evidence type="ECO:0000313" key="2">
    <source>
        <dbReference type="EMBL" id="QQP56202.1"/>
    </source>
</evidence>
<reference evidence="3" key="1">
    <citation type="submission" date="2021-01" db="EMBL/GenBank/DDBJ databases">
        <title>Caligus Genome Assembly.</title>
        <authorList>
            <person name="Gallardo-Escarate C."/>
        </authorList>
    </citation>
    <scope>NUCLEOTIDE SEQUENCE [LARGE SCALE GENOMIC DNA]</scope>
</reference>
<dbReference type="AlphaFoldDB" id="A0A7T8KHT8"/>
<dbReference type="EMBL" id="CP045890">
    <property type="protein sequence ID" value="QQP56202.1"/>
    <property type="molecule type" value="Genomic_DNA"/>
</dbReference>
<sequence length="258" mass="29161">NPLDKDAEKKYGSYKDIWRDGDYIVEIIANPRLIPQIMPFNGVLIKLKFKGALLQCQNCFQWGHTKTNCKHQRIRVQDYEKGLKAILMERRDPIDNGSNAIVGIEEDTPLVNDLEEITEVCPGEQLPREKDLTTTVRCNDEEETSSTSVLKITTISSNNSIHREDAVEGPEIRATNTNITPALLDMDLRDEGCGQTPEVIQEVHEEITVDCTRSDLSMSNNGRGVQRRLSKSHIDPNQILEFRTRSGSTGKRRQPDGD</sequence>
<protein>
    <submittedName>
        <fullName evidence="2">Uncharacterized protein</fullName>
    </submittedName>
</protein>
<feature type="non-terminal residue" evidence="2">
    <location>
        <position position="1"/>
    </location>
</feature>
<feature type="non-terminal residue" evidence="2">
    <location>
        <position position="258"/>
    </location>
</feature>
<organism evidence="2 3">
    <name type="scientific">Caligus rogercresseyi</name>
    <name type="common">Sea louse</name>
    <dbReference type="NCBI Taxonomy" id="217165"/>
    <lineage>
        <taxon>Eukaryota</taxon>
        <taxon>Metazoa</taxon>
        <taxon>Ecdysozoa</taxon>
        <taxon>Arthropoda</taxon>
        <taxon>Crustacea</taxon>
        <taxon>Multicrustacea</taxon>
        <taxon>Hexanauplia</taxon>
        <taxon>Copepoda</taxon>
        <taxon>Siphonostomatoida</taxon>
        <taxon>Caligidae</taxon>
        <taxon>Caligus</taxon>
    </lineage>
</organism>
<evidence type="ECO:0000313" key="3">
    <source>
        <dbReference type="Proteomes" id="UP000595437"/>
    </source>
</evidence>
<feature type="region of interest" description="Disordered" evidence="1">
    <location>
        <begin position="216"/>
        <end position="258"/>
    </location>
</feature>